<gene>
    <name evidence="1" type="ORF">BT96DRAFT_753186</name>
</gene>
<feature type="non-terminal residue" evidence="1">
    <location>
        <position position="1"/>
    </location>
</feature>
<dbReference type="Proteomes" id="UP000799118">
    <property type="component" value="Unassembled WGS sequence"/>
</dbReference>
<keyword evidence="2" id="KW-1185">Reference proteome</keyword>
<dbReference type="OrthoDB" id="3265672at2759"/>
<protein>
    <recommendedName>
        <fullName evidence="3">DDE-1 domain-containing protein</fullName>
    </recommendedName>
</protein>
<accession>A0A6A4GED2</accession>
<evidence type="ECO:0008006" key="3">
    <source>
        <dbReference type="Google" id="ProtNLM"/>
    </source>
</evidence>
<proteinExistence type="predicted"/>
<sequence length="106" mass="12422">AFNFPIVNAYFEELDQVLKKDNIPWECVYNMDEKGIQMGGGRKNSQRRYFFSREDMKMYRQHSDDLQLVTVIDSVCADGTAPIKPGFVFPGTKMYEEWMHVDDDIL</sequence>
<evidence type="ECO:0000313" key="1">
    <source>
        <dbReference type="EMBL" id="KAE9383807.1"/>
    </source>
</evidence>
<reference evidence="1" key="1">
    <citation type="journal article" date="2019" name="Environ. Microbiol.">
        <title>Fungal ecological strategies reflected in gene transcription - a case study of two litter decomposers.</title>
        <authorList>
            <person name="Barbi F."/>
            <person name="Kohler A."/>
            <person name="Barry K."/>
            <person name="Baskaran P."/>
            <person name="Daum C."/>
            <person name="Fauchery L."/>
            <person name="Ihrmark K."/>
            <person name="Kuo A."/>
            <person name="LaButti K."/>
            <person name="Lipzen A."/>
            <person name="Morin E."/>
            <person name="Grigoriev I.V."/>
            <person name="Henrissat B."/>
            <person name="Lindahl B."/>
            <person name="Martin F."/>
        </authorList>
    </citation>
    <scope>NUCLEOTIDE SEQUENCE</scope>
    <source>
        <strain evidence="1">JB14</strain>
    </source>
</reference>
<organism evidence="1 2">
    <name type="scientific">Gymnopus androsaceus JB14</name>
    <dbReference type="NCBI Taxonomy" id="1447944"/>
    <lineage>
        <taxon>Eukaryota</taxon>
        <taxon>Fungi</taxon>
        <taxon>Dikarya</taxon>
        <taxon>Basidiomycota</taxon>
        <taxon>Agaricomycotina</taxon>
        <taxon>Agaricomycetes</taxon>
        <taxon>Agaricomycetidae</taxon>
        <taxon>Agaricales</taxon>
        <taxon>Marasmiineae</taxon>
        <taxon>Omphalotaceae</taxon>
        <taxon>Gymnopus</taxon>
    </lineage>
</organism>
<dbReference type="EMBL" id="ML770319">
    <property type="protein sequence ID" value="KAE9383807.1"/>
    <property type="molecule type" value="Genomic_DNA"/>
</dbReference>
<dbReference type="AlphaFoldDB" id="A0A6A4GED2"/>
<evidence type="ECO:0000313" key="2">
    <source>
        <dbReference type="Proteomes" id="UP000799118"/>
    </source>
</evidence>
<name>A0A6A4GED2_9AGAR</name>
<feature type="non-terminal residue" evidence="1">
    <location>
        <position position="106"/>
    </location>
</feature>